<dbReference type="EMBL" id="CM000784">
    <property type="protein sequence ID" value="AQK94460.1"/>
    <property type="molecule type" value="Genomic_DNA"/>
</dbReference>
<evidence type="ECO:0000256" key="1">
    <source>
        <dbReference type="ARBA" id="ARBA00004613"/>
    </source>
</evidence>
<reference evidence="7" key="1">
    <citation type="journal article" date="2009" name="Plant Mol. Biol.">
        <title>Insights into corn genes derived from large-scale cDNA sequencing.</title>
        <authorList>
            <person name="Alexandrov N.N."/>
            <person name="Brover V.V."/>
            <person name="Freidin S."/>
            <person name="Troukhan M.E."/>
            <person name="Tatarinova T.V."/>
            <person name="Zhang H."/>
            <person name="Swaller T.J."/>
            <person name="Lu Y.P."/>
            <person name="Bouck J."/>
            <person name="Flavell R.B."/>
            <person name="Feldmann K.A."/>
        </authorList>
    </citation>
    <scope>NUCLEOTIDE SEQUENCE</scope>
</reference>
<comment type="subcellular location">
    <subcellularLocation>
        <location evidence="1 6">Secreted</location>
    </subcellularLocation>
</comment>
<evidence type="ECO:0000256" key="6">
    <source>
        <dbReference type="RuleBase" id="RU367102"/>
    </source>
</evidence>
<dbReference type="OrthoDB" id="1937916at2759"/>
<evidence type="ECO:0000256" key="3">
    <source>
        <dbReference type="ARBA" id="ARBA00022525"/>
    </source>
</evidence>
<keyword evidence="6" id="KW-0217">Developmental protein</keyword>
<dbReference type="GO" id="GO:0010052">
    <property type="term" value="P:guard cell differentiation"/>
    <property type="evidence" value="ECO:0007669"/>
    <property type="project" value="UniProtKB-UniRule"/>
</dbReference>
<evidence type="ECO:0000256" key="5">
    <source>
        <dbReference type="ARBA" id="ARBA00023157"/>
    </source>
</evidence>
<dbReference type="eggNOG" id="ENOG502S3PD">
    <property type="taxonomic scope" value="Eukaryota"/>
</dbReference>
<keyword evidence="5" id="KW-1015">Disulfide bond</keyword>
<proteinExistence type="evidence at transcript level"/>
<gene>
    <name evidence="8" type="ORF">ZEAMMB73_Zm00001d010613</name>
</gene>
<name>B6TGW5_MAIZE</name>
<evidence type="ECO:0000256" key="4">
    <source>
        <dbReference type="ARBA" id="ARBA00022729"/>
    </source>
</evidence>
<protein>
    <recommendedName>
        <fullName evidence="6">Epidermal patterning factor-like protein</fullName>
    </recommendedName>
</protein>
<evidence type="ECO:0000256" key="2">
    <source>
        <dbReference type="ARBA" id="ARBA00008127"/>
    </source>
</evidence>
<dbReference type="PANTHER" id="PTHR33109:SF4">
    <property type="entry name" value="EPIDERMAL PATTERNING FACTOR-LIKE PROTEIN 6"/>
    <property type="match status" value="1"/>
</dbReference>
<accession>B6TGW5</accession>
<dbReference type="GO" id="GO:0005576">
    <property type="term" value="C:extracellular region"/>
    <property type="evidence" value="ECO:0007669"/>
    <property type="project" value="UniProtKB-SubCell"/>
</dbReference>
<evidence type="ECO:0000313" key="7">
    <source>
        <dbReference type="EMBL" id="ACG36348.1"/>
    </source>
</evidence>
<dbReference type="PANTHER" id="PTHR33109">
    <property type="entry name" value="EPIDERMAL PATTERNING FACTOR-LIKE PROTEIN 4"/>
    <property type="match status" value="1"/>
</dbReference>
<organism evidence="7">
    <name type="scientific">Zea mays</name>
    <name type="common">Maize</name>
    <dbReference type="NCBI Taxonomy" id="4577"/>
    <lineage>
        <taxon>Eukaryota</taxon>
        <taxon>Viridiplantae</taxon>
        <taxon>Streptophyta</taxon>
        <taxon>Embryophyta</taxon>
        <taxon>Tracheophyta</taxon>
        <taxon>Spermatophyta</taxon>
        <taxon>Magnoliopsida</taxon>
        <taxon>Liliopsida</taxon>
        <taxon>Poales</taxon>
        <taxon>Poaceae</taxon>
        <taxon>PACMAD clade</taxon>
        <taxon>Panicoideae</taxon>
        <taxon>Andropogonodae</taxon>
        <taxon>Andropogoneae</taxon>
        <taxon>Tripsacinae</taxon>
        <taxon>Zea</taxon>
    </lineage>
</organism>
<dbReference type="AlphaFoldDB" id="B6TGW5"/>
<dbReference type="ExpressionAtlas" id="B6TGW5">
    <property type="expression patterns" value="baseline and differential"/>
</dbReference>
<comment type="function">
    <text evidence="6">Controls stomatal patterning.</text>
</comment>
<keyword evidence="4" id="KW-0732">Signal</keyword>
<dbReference type="KEGG" id="zma:100276718"/>
<sequence length="150" mass="16097">MGRPRWWAKRWKRSSGSARTLGVAAVVALVVPLCFVASSSRLPGTLGGGALASGTMAAAAGAHHPGDQAAATHGLQELFYIARRRRRRLAGGGLGSHPPRCASKCGRCDPCYPVSVPLPVPRGVLDLVTPESEYYPEAWRCRCRDQLYMP</sequence>
<dbReference type="PaxDb" id="4577-GRMZM2G162466_P02"/>
<dbReference type="HOGENOM" id="CLU_135272_3_1_1"/>
<dbReference type="InterPro" id="IPR039455">
    <property type="entry name" value="EPFL"/>
</dbReference>
<dbReference type="Pfam" id="PF17181">
    <property type="entry name" value="EPF"/>
    <property type="match status" value="1"/>
</dbReference>
<comment type="similarity">
    <text evidence="2 6">Belongs to the plant cysteine rich small secretory peptide family. Epidermal patterning factor subfamily.</text>
</comment>
<dbReference type="InParanoid" id="B6TGW5"/>
<reference evidence="8" key="2">
    <citation type="submission" date="2015-12" db="EMBL/GenBank/DDBJ databases">
        <title>Update maize B73 reference genome by single molecule sequencing technologies.</title>
        <authorList>
            <consortium name="Maize Genome Sequencing Project"/>
            <person name="Ware D."/>
        </authorList>
    </citation>
    <scope>NUCLEOTIDE SEQUENCE</scope>
    <source>
        <tissue evidence="8">Seedling</tissue>
    </source>
</reference>
<dbReference type="EMBL" id="EU964230">
    <property type="protein sequence ID" value="ACG36348.1"/>
    <property type="molecule type" value="mRNA"/>
</dbReference>
<evidence type="ECO:0000313" key="8">
    <source>
        <dbReference type="EMBL" id="AQK94460.1"/>
    </source>
</evidence>
<keyword evidence="3 6" id="KW-0964">Secreted</keyword>